<sequence length="367" mass="41311">MHWLSTDWHSVRVFYYRPDKSDLLLHGVRPLFDRLRPQVEAVSFTRHWRQGPHVRLNFLTDETTFTETIWPTVQRDMRAYLAEAPSTTVLDIEQELRRHVRMAELEHERGPLTPWHSDNTVVLSEFDPRTDIMGDAGRADALARFYSDTTDLAFDCYDACRTRSALLSRALDLMIAAGHIGAAGGIRQGFVSFRSHAEGFLAATDDGAALRDRWDANFRHSSDRLRDRVTALVDAIDRAQFSEPFLADWARIMTCCRAFAEETAAAGVSPVPPPPPPAPGATRRLGEASAFHHRLFDNPTWATMQQSAEFAVYRLILNFTYLHLTQLGVTPVERVLLCHLAAEAVEAAYGISAYEIVGQPYTEKAVG</sequence>
<evidence type="ECO:0000259" key="1">
    <source>
        <dbReference type="Pfam" id="PF14028"/>
    </source>
</evidence>
<name>A0A370I6U4_9NOCA</name>
<dbReference type="AlphaFoldDB" id="A0A370I6U4"/>
<gene>
    <name evidence="2" type="ORF">DFR76_104211</name>
</gene>
<dbReference type="RefSeq" id="WP_147287926.1">
    <property type="nucleotide sequence ID" value="NZ_QQBC01000004.1"/>
</dbReference>
<feature type="domain" description="Thiopeptide-type bacteriocin biosynthesis" evidence="1">
    <location>
        <begin position="8"/>
        <end position="345"/>
    </location>
</feature>
<dbReference type="NCBIfam" id="NF045556">
    <property type="entry name" value="TbtD_PbtD_pyrid"/>
    <property type="match status" value="1"/>
</dbReference>
<comment type="caution">
    <text evidence="2">The sequence shown here is derived from an EMBL/GenBank/DDBJ whole genome shotgun (WGS) entry which is preliminary data.</text>
</comment>
<evidence type="ECO:0000313" key="3">
    <source>
        <dbReference type="Proteomes" id="UP000254869"/>
    </source>
</evidence>
<accession>A0A370I6U4</accession>
<dbReference type="Proteomes" id="UP000254869">
    <property type="component" value="Unassembled WGS sequence"/>
</dbReference>
<organism evidence="2 3">
    <name type="scientific">Nocardia pseudobrasiliensis</name>
    <dbReference type="NCBI Taxonomy" id="45979"/>
    <lineage>
        <taxon>Bacteria</taxon>
        <taxon>Bacillati</taxon>
        <taxon>Actinomycetota</taxon>
        <taxon>Actinomycetes</taxon>
        <taxon>Mycobacteriales</taxon>
        <taxon>Nocardiaceae</taxon>
        <taxon>Nocardia</taxon>
    </lineage>
</organism>
<dbReference type="STRING" id="1210086.GCA_001613105_03840"/>
<dbReference type="InterPro" id="IPR023809">
    <property type="entry name" value="Thiopep_bacteriocin_synth_dom"/>
</dbReference>
<protein>
    <submittedName>
        <fullName evidence="2">Lantibiotic biosynthesis dehydratase-like protein</fullName>
    </submittedName>
</protein>
<keyword evidence="3" id="KW-1185">Reference proteome</keyword>
<dbReference type="EMBL" id="QQBC01000004">
    <property type="protein sequence ID" value="RDI66465.1"/>
    <property type="molecule type" value="Genomic_DNA"/>
</dbReference>
<dbReference type="InterPro" id="IPR054643">
    <property type="entry name" value="TbtD_PbtD_pyrid"/>
</dbReference>
<dbReference type="Pfam" id="PF14028">
    <property type="entry name" value="Lant_dehydr_C"/>
    <property type="match status" value="1"/>
</dbReference>
<proteinExistence type="predicted"/>
<evidence type="ECO:0000313" key="2">
    <source>
        <dbReference type="EMBL" id="RDI66465.1"/>
    </source>
</evidence>
<reference evidence="2 3" key="1">
    <citation type="submission" date="2018-07" db="EMBL/GenBank/DDBJ databases">
        <title>Genomic Encyclopedia of Type Strains, Phase IV (KMG-IV): sequencing the most valuable type-strain genomes for metagenomic binning, comparative biology and taxonomic classification.</title>
        <authorList>
            <person name="Goeker M."/>
        </authorList>
    </citation>
    <scope>NUCLEOTIDE SEQUENCE [LARGE SCALE GENOMIC DNA]</scope>
    <source>
        <strain evidence="2 3">DSM 44290</strain>
    </source>
</reference>